<name>A0A2V1E0Y5_9PLEO</name>
<protein>
    <submittedName>
        <fullName evidence="2">Uncharacterized protein</fullName>
    </submittedName>
</protein>
<dbReference type="Proteomes" id="UP000244855">
    <property type="component" value="Unassembled WGS sequence"/>
</dbReference>
<feature type="region of interest" description="Disordered" evidence="1">
    <location>
        <begin position="16"/>
        <end position="39"/>
    </location>
</feature>
<evidence type="ECO:0000256" key="1">
    <source>
        <dbReference type="SAM" id="MobiDB-lite"/>
    </source>
</evidence>
<evidence type="ECO:0000313" key="3">
    <source>
        <dbReference type="Proteomes" id="UP000244855"/>
    </source>
</evidence>
<reference evidence="2 3" key="1">
    <citation type="journal article" date="2018" name="Sci. Rep.">
        <title>Comparative genomics provides insights into the lifestyle and reveals functional heterogeneity of dark septate endophytic fungi.</title>
        <authorList>
            <person name="Knapp D.G."/>
            <person name="Nemeth J.B."/>
            <person name="Barry K."/>
            <person name="Hainaut M."/>
            <person name="Henrissat B."/>
            <person name="Johnson J."/>
            <person name="Kuo A."/>
            <person name="Lim J.H.P."/>
            <person name="Lipzen A."/>
            <person name="Nolan M."/>
            <person name="Ohm R.A."/>
            <person name="Tamas L."/>
            <person name="Grigoriev I.V."/>
            <person name="Spatafora J.W."/>
            <person name="Nagy L.G."/>
            <person name="Kovacs G.M."/>
        </authorList>
    </citation>
    <scope>NUCLEOTIDE SEQUENCE [LARGE SCALE GENOMIC DNA]</scope>
    <source>
        <strain evidence="2 3">DSE2036</strain>
    </source>
</reference>
<dbReference type="EMBL" id="KZ805335">
    <property type="protein sequence ID" value="PVI03125.1"/>
    <property type="molecule type" value="Genomic_DNA"/>
</dbReference>
<gene>
    <name evidence="2" type="ORF">DM02DRAFT_670078</name>
</gene>
<sequence length="356" mass="40891">MTMEGNELSDQIRECVQKNDNNPPPLHDGINDHSSTAAGTEPQCHKLHFFDLPMELRLKCYNFLPVKTKHVKIQIHPTMKNIVGKPEHITLILKSIPGLPILATCRSINQEARIVLQPKLDAIASGVPCMILTGNLINGFSDRREIRQVDQCLTIKTTIVKRILSAMELEPSDLDIDDIFQEIAPRPGRFQTYSTLLPCSVPPTVRRGTDQFIKQSLLYYQRISTNSSDDHVKKSASFRRASVECPLKARIALDFTTYFPSVNQNIAYRERWLFTGHRHLLRDATNHELLWIDPELFVEDGSGLRDWNDIRQYIALNMLFFRNFVNLMRGSSYFEGHIAMVDQAAWREEWAETETL</sequence>
<keyword evidence="3" id="KW-1185">Reference proteome</keyword>
<accession>A0A2V1E0Y5</accession>
<dbReference type="AlphaFoldDB" id="A0A2V1E0Y5"/>
<dbReference type="OrthoDB" id="5314997at2759"/>
<evidence type="ECO:0000313" key="2">
    <source>
        <dbReference type="EMBL" id="PVI03125.1"/>
    </source>
</evidence>
<organism evidence="2 3">
    <name type="scientific">Periconia macrospinosa</name>
    <dbReference type="NCBI Taxonomy" id="97972"/>
    <lineage>
        <taxon>Eukaryota</taxon>
        <taxon>Fungi</taxon>
        <taxon>Dikarya</taxon>
        <taxon>Ascomycota</taxon>
        <taxon>Pezizomycotina</taxon>
        <taxon>Dothideomycetes</taxon>
        <taxon>Pleosporomycetidae</taxon>
        <taxon>Pleosporales</taxon>
        <taxon>Massarineae</taxon>
        <taxon>Periconiaceae</taxon>
        <taxon>Periconia</taxon>
    </lineage>
</organism>
<proteinExistence type="predicted"/>